<reference evidence="1 2" key="1">
    <citation type="journal article" date="2019" name="Emerg. Microbes Infect.">
        <title>Comprehensive subspecies identification of 175 nontuberculous mycobacteria species based on 7547 genomic profiles.</title>
        <authorList>
            <person name="Matsumoto Y."/>
            <person name="Kinjo T."/>
            <person name="Motooka D."/>
            <person name="Nabeya D."/>
            <person name="Jung N."/>
            <person name="Uechi K."/>
            <person name="Horii T."/>
            <person name="Iida T."/>
            <person name="Fujita J."/>
            <person name="Nakamura S."/>
        </authorList>
    </citation>
    <scope>NUCLEOTIDE SEQUENCE [LARGE SCALE GENOMIC DNA]</scope>
    <source>
        <strain evidence="1 2">JCM 12687</strain>
        <plasmid evidence="1">pJCM12687</plasmid>
    </source>
</reference>
<evidence type="ECO:0000313" key="2">
    <source>
        <dbReference type="Proteomes" id="UP000467379"/>
    </source>
</evidence>
<dbReference type="Proteomes" id="UP000467379">
    <property type="component" value="Plasmid pJCM12687"/>
</dbReference>
<name>A0ABN6BFY8_9MYCO</name>
<evidence type="ECO:0000313" key="1">
    <source>
        <dbReference type="EMBL" id="BBZ14961.1"/>
    </source>
</evidence>
<organism evidence="1 2">
    <name type="scientific">Mycobacterium branderi</name>
    <dbReference type="NCBI Taxonomy" id="43348"/>
    <lineage>
        <taxon>Bacteria</taxon>
        <taxon>Bacillati</taxon>
        <taxon>Actinomycetota</taxon>
        <taxon>Actinomycetes</taxon>
        <taxon>Mycobacteriales</taxon>
        <taxon>Mycobacteriaceae</taxon>
        <taxon>Mycobacterium</taxon>
    </lineage>
</organism>
<gene>
    <name evidence="1" type="ORF">MBRA_51560</name>
</gene>
<protein>
    <submittedName>
        <fullName evidence="1">Uncharacterized protein</fullName>
    </submittedName>
</protein>
<geneLocation type="plasmid" evidence="1 2">
    <name>pJCM12687</name>
</geneLocation>
<sequence>MMHGYLNILTPVEMQPDRFAVSMGARFTSAMEELDTLGSFD</sequence>
<keyword evidence="2" id="KW-1185">Reference proteome</keyword>
<dbReference type="EMBL" id="AP022607">
    <property type="protein sequence ID" value="BBZ14961.1"/>
    <property type="molecule type" value="Genomic_DNA"/>
</dbReference>
<accession>A0ABN6BFY8</accession>
<dbReference type="RefSeq" id="WP_264007132.1">
    <property type="nucleotide sequence ID" value="NZ_AP022607.1"/>
</dbReference>
<proteinExistence type="predicted"/>
<keyword evidence="1" id="KW-0614">Plasmid</keyword>